<dbReference type="OrthoDB" id="7870971at2"/>
<keyword evidence="2" id="KW-1185">Reference proteome</keyword>
<organism evidence="1 2">
    <name type="scientific">Ketogulonicigenium robustum</name>
    <dbReference type="NCBI Taxonomy" id="92947"/>
    <lineage>
        <taxon>Bacteria</taxon>
        <taxon>Pseudomonadati</taxon>
        <taxon>Pseudomonadota</taxon>
        <taxon>Alphaproteobacteria</taxon>
        <taxon>Rhodobacterales</taxon>
        <taxon>Roseobacteraceae</taxon>
        <taxon>Ketogulonicigenium</taxon>
    </lineage>
</organism>
<dbReference type="AlphaFoldDB" id="A0A1W6P1W3"/>
<dbReference type="STRING" id="92947.BVG79_02084"/>
<accession>A0A1W6P1W3</accession>
<keyword evidence="1" id="KW-0282">Flagellum</keyword>
<dbReference type="Proteomes" id="UP000242447">
    <property type="component" value="Chromosome"/>
</dbReference>
<dbReference type="EMBL" id="CP019937">
    <property type="protein sequence ID" value="ARO15424.1"/>
    <property type="molecule type" value="Genomic_DNA"/>
</dbReference>
<keyword evidence="1" id="KW-0966">Cell projection</keyword>
<dbReference type="KEGG" id="kro:BVG79_02084"/>
<evidence type="ECO:0000313" key="2">
    <source>
        <dbReference type="Proteomes" id="UP000242447"/>
    </source>
</evidence>
<proteinExistence type="predicted"/>
<reference evidence="1 2" key="1">
    <citation type="submission" date="2017-02" db="EMBL/GenBank/DDBJ databases">
        <title>Ketogulonicigenium robustum SPU B003 Genome sequencing and assembly.</title>
        <authorList>
            <person name="Li Y."/>
            <person name="Liu L."/>
            <person name="Wang C."/>
            <person name="Zhang M."/>
            <person name="Zhang T."/>
            <person name="Zhang Y."/>
        </authorList>
    </citation>
    <scope>NUCLEOTIDE SEQUENCE [LARGE SCALE GENOMIC DNA]</scope>
    <source>
        <strain evidence="1 2">SPU_B003</strain>
    </source>
</reference>
<protein>
    <submittedName>
        <fullName evidence="1">Flagellar biosynthesis/type III secretory pathway protein</fullName>
    </submittedName>
</protein>
<sequence length="195" mass="20872">MTLRAIAFEAFDSEPESNTGPSPEYLAGYDAAMAEIEQSQTAARLRALDVTATALADHSFTHAEARRSVLAALSPLFQTIAQRLLPGLRAETLRLYLIDALETAAENTTTRGIAVQLAPEDYETLRAFAPQLPGHFTLAPAAAVPMGTIMLATGDGESCLDIETLLLQLQDLLTMTANLASDEAYPEGNHVRISA</sequence>
<keyword evidence="1" id="KW-0969">Cilium</keyword>
<gene>
    <name evidence="1" type="primary">fliH</name>
    <name evidence="1" type="ORF">BVG79_02084</name>
</gene>
<evidence type="ECO:0000313" key="1">
    <source>
        <dbReference type="EMBL" id="ARO15424.1"/>
    </source>
</evidence>
<name>A0A1W6P1W3_9RHOB</name>
<dbReference type="RefSeq" id="WP_085786823.1">
    <property type="nucleotide sequence ID" value="NZ_CP019937.1"/>
</dbReference>